<dbReference type="PANTHER" id="PTHR43802:SF1">
    <property type="entry name" value="IP11341P-RELATED"/>
    <property type="match status" value="1"/>
</dbReference>
<dbReference type="Pfam" id="PF00378">
    <property type="entry name" value="ECH_1"/>
    <property type="match status" value="1"/>
</dbReference>
<evidence type="ECO:0000256" key="1">
    <source>
        <dbReference type="ARBA" id="ARBA00005254"/>
    </source>
</evidence>
<evidence type="ECO:0000313" key="3">
    <source>
        <dbReference type="Proteomes" id="UP000275225"/>
    </source>
</evidence>
<dbReference type="OrthoDB" id="9807606at2"/>
<dbReference type="AlphaFoldDB" id="A0A3N6Z659"/>
<dbReference type="PANTHER" id="PTHR43802">
    <property type="entry name" value="ENOYL-COA HYDRATASE"/>
    <property type="match status" value="1"/>
</dbReference>
<name>A0A3N6Z659_9ACTN</name>
<protein>
    <submittedName>
        <fullName evidence="2">Enoyl-CoA hydratase/isomerase family protein</fullName>
    </submittedName>
</protein>
<comment type="caution">
    <text evidence="2">The sequence shown here is derived from an EMBL/GenBank/DDBJ whole genome shotgun (WGS) entry which is preliminary data.</text>
</comment>
<dbReference type="SUPFAM" id="SSF52096">
    <property type="entry name" value="ClpP/crotonase"/>
    <property type="match status" value="1"/>
</dbReference>
<dbReference type="RefSeq" id="WP_124237705.1">
    <property type="nucleotide sequence ID" value="NZ_JBHUFI010000009.1"/>
</dbReference>
<evidence type="ECO:0000313" key="2">
    <source>
        <dbReference type="EMBL" id="RQN02417.1"/>
    </source>
</evidence>
<dbReference type="GO" id="GO:0016853">
    <property type="term" value="F:isomerase activity"/>
    <property type="evidence" value="ECO:0007669"/>
    <property type="project" value="UniProtKB-KW"/>
</dbReference>
<dbReference type="InterPro" id="IPR029045">
    <property type="entry name" value="ClpP/crotonase-like_dom_sf"/>
</dbReference>
<accession>A0A3N6Z659</accession>
<keyword evidence="2" id="KW-0413">Isomerase</keyword>
<dbReference type="InterPro" id="IPR001753">
    <property type="entry name" value="Enoyl-CoA_hydra/iso"/>
</dbReference>
<dbReference type="CDD" id="cd06558">
    <property type="entry name" value="crotonase-like"/>
    <property type="match status" value="1"/>
</dbReference>
<dbReference type="EMBL" id="RQJX01000021">
    <property type="protein sequence ID" value="RQN02417.1"/>
    <property type="molecule type" value="Genomic_DNA"/>
</dbReference>
<reference evidence="2 3" key="1">
    <citation type="submission" date="2018-11" db="EMBL/GenBank/DDBJ databases">
        <authorList>
            <person name="Li F."/>
        </authorList>
    </citation>
    <scope>NUCLEOTIDE SEQUENCE [LARGE SCALE GENOMIC DNA]</scope>
    <source>
        <strain evidence="2 3">YS17T</strain>
    </source>
</reference>
<sequence>MTTTSTTALNGVPPMHYDDLTLAHTNGVTTITINRPEKHNALRQQTFAELGAAIDAAAADPATRVIVLTAAGSRIFCSGIDLEADGLPATTEEWDDHTKGNADVIKRLWYCDKPLITALNGGAIAGGCNLAMVGDLTIAADTAFLSEPEIRHGALSPLLMLPWLMQFKGFNELYLTGDRLDAARARELGLVNYVVPGDELAAAAQQLAERVAHAPMFALTLAKRAVRLTLDIQGFKAAQDAHRYIDTLLLGSQGVVEKERLMTVLAEDGMGAFLRARDTPYGER</sequence>
<gene>
    <name evidence="2" type="ORF">EHW97_13540</name>
</gene>
<dbReference type="Gene3D" id="3.90.226.10">
    <property type="entry name" value="2-enoyl-CoA Hydratase, Chain A, domain 1"/>
    <property type="match status" value="1"/>
</dbReference>
<proteinExistence type="inferred from homology"/>
<dbReference type="Proteomes" id="UP000275225">
    <property type="component" value="Unassembled WGS sequence"/>
</dbReference>
<keyword evidence="3" id="KW-1185">Reference proteome</keyword>
<comment type="similarity">
    <text evidence="1">Belongs to the enoyl-CoA hydratase/isomerase family.</text>
</comment>
<organism evidence="2 3">
    <name type="scientific">Aeromicrobium camelliae</name>
    <dbReference type="NCBI Taxonomy" id="1538144"/>
    <lineage>
        <taxon>Bacteria</taxon>
        <taxon>Bacillati</taxon>
        <taxon>Actinomycetota</taxon>
        <taxon>Actinomycetes</taxon>
        <taxon>Propionibacteriales</taxon>
        <taxon>Nocardioidaceae</taxon>
        <taxon>Aeromicrobium</taxon>
    </lineage>
</organism>